<sequence>MVKAKLAILGYTIYKLSKRNDNSNPQNQNQNQNNQQPHPPRDPYYDPRNQQGYYYPPPRQQQCYYDPPPPQWDQRGYEYALQREQRCLESAPQARQQSLKQQQQQQSYEYAPRGEKNGAAYDDMPPRYQEPEKKKYRNLS</sequence>
<evidence type="ECO:0000313" key="3">
    <source>
        <dbReference type="Proteomes" id="UP000250266"/>
    </source>
</evidence>
<name>A0A8E2DYW3_9PEZI</name>
<feature type="compositionally biased region" description="Low complexity" evidence="1">
    <location>
        <begin position="46"/>
        <end position="65"/>
    </location>
</feature>
<proteinExistence type="predicted"/>
<organism evidence="2 3">
    <name type="scientific">Lepidopterella palustris CBS 459.81</name>
    <dbReference type="NCBI Taxonomy" id="1314670"/>
    <lineage>
        <taxon>Eukaryota</taxon>
        <taxon>Fungi</taxon>
        <taxon>Dikarya</taxon>
        <taxon>Ascomycota</taxon>
        <taxon>Pezizomycotina</taxon>
        <taxon>Dothideomycetes</taxon>
        <taxon>Pleosporomycetidae</taxon>
        <taxon>Mytilinidiales</taxon>
        <taxon>Argynnaceae</taxon>
        <taxon>Lepidopterella</taxon>
    </lineage>
</organism>
<feature type="region of interest" description="Disordered" evidence="1">
    <location>
        <begin position="18"/>
        <end position="140"/>
    </location>
</feature>
<dbReference type="EMBL" id="KV745510">
    <property type="protein sequence ID" value="OCK74302.1"/>
    <property type="molecule type" value="Genomic_DNA"/>
</dbReference>
<dbReference type="Proteomes" id="UP000250266">
    <property type="component" value="Unassembled WGS sequence"/>
</dbReference>
<feature type="compositionally biased region" description="Low complexity" evidence="1">
    <location>
        <begin position="93"/>
        <end position="106"/>
    </location>
</feature>
<evidence type="ECO:0000256" key="1">
    <source>
        <dbReference type="SAM" id="MobiDB-lite"/>
    </source>
</evidence>
<gene>
    <name evidence="2" type="ORF">K432DRAFT_386893</name>
</gene>
<evidence type="ECO:0000313" key="2">
    <source>
        <dbReference type="EMBL" id="OCK74302.1"/>
    </source>
</evidence>
<accession>A0A8E2DYW3</accession>
<feature type="compositionally biased region" description="Low complexity" evidence="1">
    <location>
        <begin position="24"/>
        <end position="36"/>
    </location>
</feature>
<reference evidence="2 3" key="1">
    <citation type="journal article" date="2016" name="Nat. Commun.">
        <title>Ectomycorrhizal ecology is imprinted in the genome of the dominant symbiotic fungus Cenococcum geophilum.</title>
        <authorList>
            <consortium name="DOE Joint Genome Institute"/>
            <person name="Peter M."/>
            <person name="Kohler A."/>
            <person name="Ohm R.A."/>
            <person name="Kuo A."/>
            <person name="Krutzmann J."/>
            <person name="Morin E."/>
            <person name="Arend M."/>
            <person name="Barry K.W."/>
            <person name="Binder M."/>
            <person name="Choi C."/>
            <person name="Clum A."/>
            <person name="Copeland A."/>
            <person name="Grisel N."/>
            <person name="Haridas S."/>
            <person name="Kipfer T."/>
            <person name="LaButti K."/>
            <person name="Lindquist E."/>
            <person name="Lipzen A."/>
            <person name="Maire R."/>
            <person name="Meier B."/>
            <person name="Mihaltcheva S."/>
            <person name="Molinier V."/>
            <person name="Murat C."/>
            <person name="Poggeler S."/>
            <person name="Quandt C.A."/>
            <person name="Sperisen C."/>
            <person name="Tritt A."/>
            <person name="Tisserant E."/>
            <person name="Crous P.W."/>
            <person name="Henrissat B."/>
            <person name="Nehls U."/>
            <person name="Egli S."/>
            <person name="Spatafora J.W."/>
            <person name="Grigoriev I.V."/>
            <person name="Martin F.M."/>
        </authorList>
    </citation>
    <scope>NUCLEOTIDE SEQUENCE [LARGE SCALE GENOMIC DNA]</scope>
    <source>
        <strain evidence="2 3">CBS 459.81</strain>
    </source>
</reference>
<dbReference type="AlphaFoldDB" id="A0A8E2DYW3"/>
<keyword evidence="3" id="KW-1185">Reference proteome</keyword>
<protein>
    <submittedName>
        <fullName evidence="2">Uncharacterized protein</fullName>
    </submittedName>
</protein>